<evidence type="ECO:0000256" key="2">
    <source>
        <dbReference type="ARBA" id="ARBA00006275"/>
    </source>
</evidence>
<organism evidence="7 8">
    <name type="scientific">Pedobacter frigoris</name>
    <dbReference type="NCBI Taxonomy" id="2571272"/>
    <lineage>
        <taxon>Bacteria</taxon>
        <taxon>Pseudomonadati</taxon>
        <taxon>Bacteroidota</taxon>
        <taxon>Sphingobacteriia</taxon>
        <taxon>Sphingobacteriales</taxon>
        <taxon>Sphingobacteriaceae</taxon>
        <taxon>Pedobacter</taxon>
    </lineage>
</organism>
<feature type="domain" description="RagB/SusD" evidence="6">
    <location>
        <begin position="313"/>
        <end position="586"/>
    </location>
</feature>
<dbReference type="OrthoDB" id="5694214at2"/>
<dbReference type="Gene3D" id="1.25.40.390">
    <property type="match status" value="1"/>
</dbReference>
<evidence type="ECO:0000259" key="6">
    <source>
        <dbReference type="Pfam" id="PF07980"/>
    </source>
</evidence>
<dbReference type="Pfam" id="PF07980">
    <property type="entry name" value="SusD_RagB"/>
    <property type="match status" value="1"/>
</dbReference>
<evidence type="ECO:0000313" key="7">
    <source>
        <dbReference type="EMBL" id="TKC08583.1"/>
    </source>
</evidence>
<dbReference type="AlphaFoldDB" id="A0A4U1CMG6"/>
<dbReference type="GO" id="GO:0009279">
    <property type="term" value="C:cell outer membrane"/>
    <property type="evidence" value="ECO:0007669"/>
    <property type="project" value="UniProtKB-SubCell"/>
</dbReference>
<accession>A0A4U1CMG6</accession>
<gene>
    <name evidence="7" type="ORF">FA047_00325</name>
</gene>
<dbReference type="EMBL" id="SWBQ01000001">
    <property type="protein sequence ID" value="TKC08583.1"/>
    <property type="molecule type" value="Genomic_DNA"/>
</dbReference>
<proteinExistence type="inferred from homology"/>
<evidence type="ECO:0000256" key="4">
    <source>
        <dbReference type="ARBA" id="ARBA00023136"/>
    </source>
</evidence>
<keyword evidence="5" id="KW-0998">Cell outer membrane</keyword>
<protein>
    <submittedName>
        <fullName evidence="7">RagB/SusD family nutrient uptake outer membrane protein</fullName>
    </submittedName>
</protein>
<sequence>MKRNICLQAGLLLIILLSSCKKDYLEREPLTQISNDAYWKTASDLEKYALQFYASFPAFGNVGSYTGLIGWDGTRGSDTQIISVPSTTWNGSRSIVTSGGNWSWTNIQSVNVFFANYRRCIEPLNTYKHYVGEAHFFKAWYYFEKVVAYGDVPWFSNPLNIESDELYKPRDSRTVVVDSILWNLDKAIEYLNPLKAAVGGNNRLSKEAALLFKSRVALFEGSWQKYHKGTDFGTAGVDPNKYFRTSVDAAEELMKAQYTNGIYTTGSPNEDYCRLFSLTDQSANREVLLWKKYDIGLQMGHSFQIYVSDRTAGNMLTLQQVQHYLDKTGAPYDFLNTGKTVKGSKFLTKIGQECDPRLAQTIWTPNAIMWDNGFGKGTFSKPFLDQSGEFLNNTGFQIRKGNDPKDPQAGSGVSWNTNSTTGAIVFRYAEALLNYAEAKSELGEAVDYGKSLNLLRNRVNMPNFSVQPDPFRSTYADYGYAISNELQEIRRERTVELGAEGFRYTDLMRWRAHNLLLNKRPKGYPYDAAEWVGKKINYKTDGNGFLDPYQTQLPNGYGFKVNRDYLESIPTNEITLNPKLAPNPGW</sequence>
<keyword evidence="3" id="KW-0732">Signal</keyword>
<keyword evidence="4" id="KW-0472">Membrane</keyword>
<comment type="subcellular location">
    <subcellularLocation>
        <location evidence="1">Cell outer membrane</location>
    </subcellularLocation>
</comment>
<comment type="caution">
    <text evidence="7">The sequence shown here is derived from an EMBL/GenBank/DDBJ whole genome shotgun (WGS) entry which is preliminary data.</text>
</comment>
<dbReference type="SUPFAM" id="SSF48452">
    <property type="entry name" value="TPR-like"/>
    <property type="match status" value="1"/>
</dbReference>
<dbReference type="InterPro" id="IPR012944">
    <property type="entry name" value="SusD_RagB_dom"/>
</dbReference>
<evidence type="ECO:0000256" key="1">
    <source>
        <dbReference type="ARBA" id="ARBA00004442"/>
    </source>
</evidence>
<dbReference type="InterPro" id="IPR011990">
    <property type="entry name" value="TPR-like_helical_dom_sf"/>
</dbReference>
<reference evidence="7 8" key="1">
    <citation type="submission" date="2019-04" db="EMBL/GenBank/DDBJ databases">
        <title>Pedobacter sp. RP-3-15 sp. nov., isolated from Arctic soil.</title>
        <authorList>
            <person name="Dahal R.H."/>
            <person name="Kim D.-U."/>
        </authorList>
    </citation>
    <scope>NUCLEOTIDE SEQUENCE [LARGE SCALE GENOMIC DNA]</scope>
    <source>
        <strain evidence="7 8">RP-3-15</strain>
    </source>
</reference>
<dbReference type="PROSITE" id="PS51257">
    <property type="entry name" value="PROKAR_LIPOPROTEIN"/>
    <property type="match status" value="1"/>
</dbReference>
<comment type="similarity">
    <text evidence="2">Belongs to the SusD family.</text>
</comment>
<dbReference type="RefSeq" id="WP_136834004.1">
    <property type="nucleotide sequence ID" value="NZ_SWBQ01000001.1"/>
</dbReference>
<evidence type="ECO:0000256" key="5">
    <source>
        <dbReference type="ARBA" id="ARBA00023237"/>
    </source>
</evidence>
<evidence type="ECO:0000256" key="3">
    <source>
        <dbReference type="ARBA" id="ARBA00022729"/>
    </source>
</evidence>
<name>A0A4U1CMG6_9SPHI</name>
<dbReference type="Proteomes" id="UP000307244">
    <property type="component" value="Unassembled WGS sequence"/>
</dbReference>
<keyword evidence="8" id="KW-1185">Reference proteome</keyword>
<evidence type="ECO:0000313" key="8">
    <source>
        <dbReference type="Proteomes" id="UP000307244"/>
    </source>
</evidence>